<dbReference type="InterPro" id="IPR003313">
    <property type="entry name" value="AraC-bd"/>
</dbReference>
<dbReference type="PRINTS" id="PR00032">
    <property type="entry name" value="HTHARAC"/>
</dbReference>
<dbReference type="InterPro" id="IPR018060">
    <property type="entry name" value="HTH_AraC"/>
</dbReference>
<accession>A0ABX1XDQ3</accession>
<proteinExistence type="predicted"/>
<keyword evidence="2" id="KW-0238">DNA-binding</keyword>
<dbReference type="PROSITE" id="PS01124">
    <property type="entry name" value="HTH_ARAC_FAMILY_2"/>
    <property type="match status" value="1"/>
</dbReference>
<dbReference type="Pfam" id="PF12833">
    <property type="entry name" value="HTH_18"/>
    <property type="match status" value="1"/>
</dbReference>
<evidence type="ECO:0000259" key="4">
    <source>
        <dbReference type="PROSITE" id="PS01124"/>
    </source>
</evidence>
<dbReference type="PANTHER" id="PTHR43280">
    <property type="entry name" value="ARAC-FAMILY TRANSCRIPTIONAL REGULATOR"/>
    <property type="match status" value="1"/>
</dbReference>
<evidence type="ECO:0000256" key="3">
    <source>
        <dbReference type="ARBA" id="ARBA00023163"/>
    </source>
</evidence>
<protein>
    <submittedName>
        <fullName evidence="5">Helix-turn-helix domain-containing protein</fullName>
    </submittedName>
</protein>
<dbReference type="Pfam" id="PF02311">
    <property type="entry name" value="AraC_binding"/>
    <property type="match status" value="1"/>
</dbReference>
<dbReference type="PANTHER" id="PTHR43280:SF2">
    <property type="entry name" value="HTH-TYPE TRANSCRIPTIONAL REGULATOR EXSA"/>
    <property type="match status" value="1"/>
</dbReference>
<keyword evidence="1" id="KW-0805">Transcription regulation</keyword>
<dbReference type="InterPro" id="IPR020449">
    <property type="entry name" value="Tscrpt_reg_AraC-type_HTH"/>
</dbReference>
<sequence>MSFPVYGFREFLPEEDFPFKIAVRSQDNFNPVLHAHEHLQLCYVTYGTCIHRLGSMEAVVLQGNFFSVPPFLEHQILPMNLTPFEIIQIDFIPYFIHENMRDLSSFSSFMDFAYIQPLIEKNGILMPKMSFSIVDKLEAETRIASMRKELINKEEGYRLAIKADLLKLLVLAGRAFQYNRRSANDRKSFSKYRQSFYQTISHMEKHFAESICLEEMAELAHMSPTYFSSVFKLVKGMGFSDFLNYLRILNATQLLAETEKSITEIVFESGYNNVAHFNKTFKKLVGITPTEYRKGSL</sequence>
<dbReference type="Gene3D" id="2.60.120.10">
    <property type="entry name" value="Jelly Rolls"/>
    <property type="match status" value="1"/>
</dbReference>
<feature type="domain" description="HTH araC/xylS-type" evidence="4">
    <location>
        <begin position="197"/>
        <end position="295"/>
    </location>
</feature>
<dbReference type="SMART" id="SM00342">
    <property type="entry name" value="HTH_ARAC"/>
    <property type="match status" value="1"/>
</dbReference>
<dbReference type="InterPro" id="IPR014710">
    <property type="entry name" value="RmlC-like_jellyroll"/>
</dbReference>
<keyword evidence="3" id="KW-0804">Transcription</keyword>
<evidence type="ECO:0000313" key="5">
    <source>
        <dbReference type="EMBL" id="NOU66035.1"/>
    </source>
</evidence>
<reference evidence="5 6" key="1">
    <citation type="submission" date="2019-10" db="EMBL/GenBank/DDBJ databases">
        <title>Description of Paenibacillus humi sp. nov.</title>
        <authorList>
            <person name="Carlier A."/>
            <person name="Qi S."/>
        </authorList>
    </citation>
    <scope>NUCLEOTIDE SEQUENCE [LARGE SCALE GENOMIC DNA]</scope>
    <source>
        <strain evidence="5 6">LMG 31461</strain>
    </source>
</reference>
<dbReference type="SUPFAM" id="SSF46689">
    <property type="entry name" value="Homeodomain-like"/>
    <property type="match status" value="2"/>
</dbReference>
<dbReference type="Proteomes" id="UP000653578">
    <property type="component" value="Unassembled WGS sequence"/>
</dbReference>
<dbReference type="CDD" id="cd02208">
    <property type="entry name" value="cupin_RmlC-like"/>
    <property type="match status" value="1"/>
</dbReference>
<dbReference type="EMBL" id="WHNY01000060">
    <property type="protein sequence ID" value="NOU66035.1"/>
    <property type="molecule type" value="Genomic_DNA"/>
</dbReference>
<evidence type="ECO:0000256" key="1">
    <source>
        <dbReference type="ARBA" id="ARBA00023015"/>
    </source>
</evidence>
<gene>
    <name evidence="5" type="ORF">GC096_18525</name>
</gene>
<dbReference type="RefSeq" id="WP_171632264.1">
    <property type="nucleotide sequence ID" value="NZ_WHNY01000060.1"/>
</dbReference>
<dbReference type="Gene3D" id="1.10.10.60">
    <property type="entry name" value="Homeodomain-like"/>
    <property type="match status" value="2"/>
</dbReference>
<name>A0ABX1XDQ3_9BACL</name>
<comment type="caution">
    <text evidence="5">The sequence shown here is derived from an EMBL/GenBank/DDBJ whole genome shotgun (WGS) entry which is preliminary data.</text>
</comment>
<evidence type="ECO:0000256" key="2">
    <source>
        <dbReference type="ARBA" id="ARBA00023125"/>
    </source>
</evidence>
<organism evidence="5 6">
    <name type="scientific">Paenibacillus plantarum</name>
    <dbReference type="NCBI Taxonomy" id="2654975"/>
    <lineage>
        <taxon>Bacteria</taxon>
        <taxon>Bacillati</taxon>
        <taxon>Bacillota</taxon>
        <taxon>Bacilli</taxon>
        <taxon>Bacillales</taxon>
        <taxon>Paenibacillaceae</taxon>
        <taxon>Paenibacillus</taxon>
    </lineage>
</organism>
<dbReference type="InterPro" id="IPR009057">
    <property type="entry name" value="Homeodomain-like_sf"/>
</dbReference>
<dbReference type="InterPro" id="IPR037923">
    <property type="entry name" value="HTH-like"/>
</dbReference>
<keyword evidence="6" id="KW-1185">Reference proteome</keyword>
<evidence type="ECO:0000313" key="6">
    <source>
        <dbReference type="Proteomes" id="UP000653578"/>
    </source>
</evidence>
<dbReference type="SUPFAM" id="SSF51215">
    <property type="entry name" value="Regulatory protein AraC"/>
    <property type="match status" value="1"/>
</dbReference>